<dbReference type="RefSeq" id="WP_377944440.1">
    <property type="nucleotide sequence ID" value="NZ_JBHUCX010000067.1"/>
</dbReference>
<organism evidence="2 3">
    <name type="scientific">Alicyclobacillus fodiniaquatilis</name>
    <dbReference type="NCBI Taxonomy" id="1661150"/>
    <lineage>
        <taxon>Bacteria</taxon>
        <taxon>Bacillati</taxon>
        <taxon>Bacillota</taxon>
        <taxon>Bacilli</taxon>
        <taxon>Bacillales</taxon>
        <taxon>Alicyclobacillaceae</taxon>
        <taxon>Alicyclobacillus</taxon>
    </lineage>
</organism>
<keyword evidence="3" id="KW-1185">Reference proteome</keyword>
<keyword evidence="1" id="KW-0472">Membrane</keyword>
<evidence type="ECO:0000313" key="2">
    <source>
        <dbReference type="EMBL" id="MFD1676538.1"/>
    </source>
</evidence>
<dbReference type="InterPro" id="IPR009339">
    <property type="entry name" value="DUF998"/>
</dbReference>
<accession>A0ABW4JN46</accession>
<dbReference type="EMBL" id="JBHUCX010000067">
    <property type="protein sequence ID" value="MFD1676538.1"/>
    <property type="molecule type" value="Genomic_DNA"/>
</dbReference>
<protein>
    <submittedName>
        <fullName evidence="2">DUF998 domain-containing protein</fullName>
    </submittedName>
</protein>
<feature type="transmembrane region" description="Helical" evidence="1">
    <location>
        <begin position="105"/>
        <end position="124"/>
    </location>
</feature>
<name>A0ABW4JN46_9BACL</name>
<keyword evidence="1" id="KW-1133">Transmembrane helix</keyword>
<evidence type="ECO:0000313" key="3">
    <source>
        <dbReference type="Proteomes" id="UP001597079"/>
    </source>
</evidence>
<dbReference type="Proteomes" id="UP001597079">
    <property type="component" value="Unassembled WGS sequence"/>
</dbReference>
<feature type="transmembrane region" description="Helical" evidence="1">
    <location>
        <begin position="136"/>
        <end position="155"/>
    </location>
</feature>
<sequence>MHCVSILDIIVQMLPPYYSPIRQAESDLAVGPYGFIMNINFIVRGILSFLMALALSQIFPKSGAVRVGLVFLAIWSVCSFLLAFFNTDILDDPKVAPTHTWHGELHILFAFIAFIAAAAGELILSQSLSRTRILKSLKGVALTLSILAILALLAMEKMPHRGGLAERLFLFFILLWMFVLAVGMRGKATRTPADF</sequence>
<dbReference type="Pfam" id="PF06197">
    <property type="entry name" value="DUF998"/>
    <property type="match status" value="1"/>
</dbReference>
<feature type="transmembrane region" description="Helical" evidence="1">
    <location>
        <begin position="35"/>
        <end position="55"/>
    </location>
</feature>
<comment type="caution">
    <text evidence="2">The sequence shown here is derived from an EMBL/GenBank/DDBJ whole genome shotgun (WGS) entry which is preliminary data.</text>
</comment>
<reference evidence="3" key="1">
    <citation type="journal article" date="2019" name="Int. J. Syst. Evol. Microbiol.">
        <title>The Global Catalogue of Microorganisms (GCM) 10K type strain sequencing project: providing services to taxonomists for standard genome sequencing and annotation.</title>
        <authorList>
            <consortium name="The Broad Institute Genomics Platform"/>
            <consortium name="The Broad Institute Genome Sequencing Center for Infectious Disease"/>
            <person name="Wu L."/>
            <person name="Ma J."/>
        </authorList>
    </citation>
    <scope>NUCLEOTIDE SEQUENCE [LARGE SCALE GENOMIC DNA]</scope>
    <source>
        <strain evidence="3">CGMCC 1.12286</strain>
    </source>
</reference>
<keyword evidence="1" id="KW-0812">Transmembrane</keyword>
<gene>
    <name evidence="2" type="ORF">ACFSB2_17710</name>
</gene>
<feature type="transmembrane region" description="Helical" evidence="1">
    <location>
        <begin position="67"/>
        <end position="85"/>
    </location>
</feature>
<proteinExistence type="predicted"/>
<feature type="transmembrane region" description="Helical" evidence="1">
    <location>
        <begin position="167"/>
        <end position="184"/>
    </location>
</feature>
<evidence type="ECO:0000256" key="1">
    <source>
        <dbReference type="SAM" id="Phobius"/>
    </source>
</evidence>